<dbReference type="VEuPathDB" id="FungiDB:P170DRAFT_422485"/>
<dbReference type="GeneID" id="36555134"/>
<protein>
    <submittedName>
        <fullName evidence="1">Uncharacterized protein</fullName>
    </submittedName>
</protein>
<keyword evidence="2" id="KW-1185">Reference proteome</keyword>
<evidence type="ECO:0000313" key="2">
    <source>
        <dbReference type="Proteomes" id="UP000234275"/>
    </source>
</evidence>
<dbReference type="OrthoDB" id="4498530at2759"/>
<dbReference type="EMBL" id="MSFO01000002">
    <property type="protein sequence ID" value="PLB51474.1"/>
    <property type="molecule type" value="Genomic_DNA"/>
</dbReference>
<gene>
    <name evidence="1" type="ORF">P170DRAFT_422485</name>
</gene>
<dbReference type="STRING" id="1392250.A0A2I2GF10"/>
<proteinExistence type="predicted"/>
<dbReference type="Proteomes" id="UP000234275">
    <property type="component" value="Unassembled WGS sequence"/>
</dbReference>
<name>A0A2I2GF10_9EURO</name>
<dbReference type="AlphaFoldDB" id="A0A2I2GF10"/>
<reference evidence="1 2" key="1">
    <citation type="submission" date="2016-12" db="EMBL/GenBank/DDBJ databases">
        <title>The genomes of Aspergillus section Nigri reveals drivers in fungal speciation.</title>
        <authorList>
            <consortium name="DOE Joint Genome Institute"/>
            <person name="Vesth T.C."/>
            <person name="Nybo J."/>
            <person name="Theobald S."/>
            <person name="Brandl J."/>
            <person name="Frisvad J.C."/>
            <person name="Nielsen K.F."/>
            <person name="Lyhne E.K."/>
            <person name="Kogle M.E."/>
            <person name="Kuo A."/>
            <person name="Riley R."/>
            <person name="Clum A."/>
            <person name="Nolan M."/>
            <person name="Lipzen A."/>
            <person name="Salamov A."/>
            <person name="Henrissat B."/>
            <person name="Wiebenga A."/>
            <person name="De Vries R.P."/>
            <person name="Grigoriev I.V."/>
            <person name="Mortensen U.H."/>
            <person name="Andersen M.R."/>
            <person name="Baker S.E."/>
        </authorList>
    </citation>
    <scope>NUCLEOTIDE SEQUENCE [LARGE SCALE GENOMIC DNA]</scope>
    <source>
        <strain evidence="1 2">IBT 23096</strain>
    </source>
</reference>
<accession>A0A2I2GF10</accession>
<sequence length="217" mass="24828">MAIWKPSRRSPYGKQRKTILINADEFITKYELHHICNVLRKGTLLAHDPNKASHAEKLPFEGDPFLRDTIAAKPPSIRSLLRCVLFVIAAPTYTLLTLEFWTQSGWTIGPNVLDDAWADGKTNIPWPELNVANEMQDKDRRRGEFFIKHHLVAMAQERLPCLVSLRYTAITVACFWCLDDGEDNVFGGKWDRVGQDGIIVEVRFIEKVLLQIEDLVV</sequence>
<comment type="caution">
    <text evidence="1">The sequence shown here is derived from an EMBL/GenBank/DDBJ whole genome shotgun (WGS) entry which is preliminary data.</text>
</comment>
<evidence type="ECO:0000313" key="1">
    <source>
        <dbReference type="EMBL" id="PLB51474.1"/>
    </source>
</evidence>
<organism evidence="1 2">
    <name type="scientific">Aspergillus steynii IBT 23096</name>
    <dbReference type="NCBI Taxonomy" id="1392250"/>
    <lineage>
        <taxon>Eukaryota</taxon>
        <taxon>Fungi</taxon>
        <taxon>Dikarya</taxon>
        <taxon>Ascomycota</taxon>
        <taxon>Pezizomycotina</taxon>
        <taxon>Eurotiomycetes</taxon>
        <taxon>Eurotiomycetidae</taxon>
        <taxon>Eurotiales</taxon>
        <taxon>Aspergillaceae</taxon>
        <taxon>Aspergillus</taxon>
        <taxon>Aspergillus subgen. Circumdati</taxon>
    </lineage>
</organism>
<dbReference type="RefSeq" id="XP_024706776.1">
    <property type="nucleotide sequence ID" value="XM_024847435.1"/>
</dbReference>